<dbReference type="Proteomes" id="UP000800092">
    <property type="component" value="Unassembled WGS sequence"/>
</dbReference>
<evidence type="ECO:0000313" key="3">
    <source>
        <dbReference type="Proteomes" id="UP000800092"/>
    </source>
</evidence>
<proteinExistence type="predicted"/>
<keyword evidence="3" id="KW-1185">Reference proteome</keyword>
<feature type="compositionally biased region" description="Basic and acidic residues" evidence="1">
    <location>
        <begin position="46"/>
        <end position="64"/>
    </location>
</feature>
<feature type="compositionally biased region" description="Basic and acidic residues" evidence="1">
    <location>
        <begin position="128"/>
        <end position="145"/>
    </location>
</feature>
<evidence type="ECO:0000256" key="1">
    <source>
        <dbReference type="SAM" id="MobiDB-lite"/>
    </source>
</evidence>
<organism evidence="2 3">
    <name type="scientific">Viridothelium virens</name>
    <name type="common">Speckled blister lichen</name>
    <name type="synonym">Trypethelium virens</name>
    <dbReference type="NCBI Taxonomy" id="1048519"/>
    <lineage>
        <taxon>Eukaryota</taxon>
        <taxon>Fungi</taxon>
        <taxon>Dikarya</taxon>
        <taxon>Ascomycota</taxon>
        <taxon>Pezizomycotina</taxon>
        <taxon>Dothideomycetes</taxon>
        <taxon>Dothideomycetes incertae sedis</taxon>
        <taxon>Trypetheliales</taxon>
        <taxon>Trypetheliaceae</taxon>
        <taxon>Viridothelium</taxon>
    </lineage>
</organism>
<reference evidence="2" key="1">
    <citation type="journal article" date="2020" name="Stud. Mycol.">
        <title>101 Dothideomycetes genomes: a test case for predicting lifestyles and emergence of pathogens.</title>
        <authorList>
            <person name="Haridas S."/>
            <person name="Albert R."/>
            <person name="Binder M."/>
            <person name="Bloem J."/>
            <person name="Labutti K."/>
            <person name="Salamov A."/>
            <person name="Andreopoulos B."/>
            <person name="Baker S."/>
            <person name="Barry K."/>
            <person name="Bills G."/>
            <person name="Bluhm B."/>
            <person name="Cannon C."/>
            <person name="Castanera R."/>
            <person name="Culley D."/>
            <person name="Daum C."/>
            <person name="Ezra D."/>
            <person name="Gonzalez J."/>
            <person name="Henrissat B."/>
            <person name="Kuo A."/>
            <person name="Liang C."/>
            <person name="Lipzen A."/>
            <person name="Lutzoni F."/>
            <person name="Magnuson J."/>
            <person name="Mondo S."/>
            <person name="Nolan M."/>
            <person name="Ohm R."/>
            <person name="Pangilinan J."/>
            <person name="Park H.-J."/>
            <person name="Ramirez L."/>
            <person name="Alfaro M."/>
            <person name="Sun H."/>
            <person name="Tritt A."/>
            <person name="Yoshinaga Y."/>
            <person name="Zwiers L.-H."/>
            <person name="Turgeon B."/>
            <person name="Goodwin S."/>
            <person name="Spatafora J."/>
            <person name="Crous P."/>
            <person name="Grigoriev I."/>
        </authorList>
    </citation>
    <scope>NUCLEOTIDE SEQUENCE</scope>
    <source>
        <strain evidence="2">Tuck. ex Michener</strain>
    </source>
</reference>
<name>A0A6A6HC61_VIRVR</name>
<feature type="region of interest" description="Disordered" evidence="1">
    <location>
        <begin position="207"/>
        <end position="227"/>
    </location>
</feature>
<dbReference type="AlphaFoldDB" id="A0A6A6HC61"/>
<dbReference type="EMBL" id="ML991794">
    <property type="protein sequence ID" value="KAF2235063.1"/>
    <property type="molecule type" value="Genomic_DNA"/>
</dbReference>
<sequence>MEKGLDLGADNEPMRSSEPGVMKISSVLTSPSTDRKRRHVQASESSDLRCKVDAKSPARVDRGQPSKRRRSGEEPVKTGIEKTQATTHEDGSLDGSGDFSRIGELGRRRKGTSNLSDQDKPYAPVDSSGDRTLEKTKRGSDRAEQNNRPPGTWHQDDVEGSSKTSRKGKAISRYDQDLYTPVAGATRGLRYGDPRLLREIDIEIARNATPDDSSSDEGGPTMFGYYL</sequence>
<feature type="compositionally biased region" description="Basic and acidic residues" evidence="1">
    <location>
        <begin position="71"/>
        <end position="80"/>
    </location>
</feature>
<feature type="region of interest" description="Disordered" evidence="1">
    <location>
        <begin position="1"/>
        <end position="174"/>
    </location>
</feature>
<gene>
    <name evidence="2" type="ORF">EV356DRAFT_514689</name>
</gene>
<evidence type="ECO:0000313" key="2">
    <source>
        <dbReference type="EMBL" id="KAF2235063.1"/>
    </source>
</evidence>
<accession>A0A6A6HC61</accession>
<protein>
    <submittedName>
        <fullName evidence="2">Uncharacterized protein</fullName>
    </submittedName>
</protein>